<evidence type="ECO:0000256" key="1">
    <source>
        <dbReference type="SAM" id="MobiDB-lite"/>
    </source>
</evidence>
<feature type="compositionally biased region" description="Pro residues" evidence="1">
    <location>
        <begin position="289"/>
        <end position="307"/>
    </location>
</feature>
<accession>A0A7S4SWB0</accession>
<reference evidence="3" key="1">
    <citation type="submission" date="2021-01" db="EMBL/GenBank/DDBJ databases">
        <authorList>
            <person name="Corre E."/>
            <person name="Pelletier E."/>
            <person name="Niang G."/>
            <person name="Scheremetjew M."/>
            <person name="Finn R."/>
            <person name="Kale V."/>
            <person name="Holt S."/>
            <person name="Cochrane G."/>
            <person name="Meng A."/>
            <person name="Brown T."/>
            <person name="Cohen L."/>
        </authorList>
    </citation>
    <scope>NUCLEOTIDE SEQUENCE</scope>
    <source>
        <strain evidence="3">CCMP3105</strain>
    </source>
</reference>
<evidence type="ECO:0000313" key="3">
    <source>
        <dbReference type="EMBL" id="CAE4657610.1"/>
    </source>
</evidence>
<proteinExistence type="predicted"/>
<organism evidence="3">
    <name type="scientific">Alexandrium monilatum</name>
    <dbReference type="NCBI Taxonomy" id="311494"/>
    <lineage>
        <taxon>Eukaryota</taxon>
        <taxon>Sar</taxon>
        <taxon>Alveolata</taxon>
        <taxon>Dinophyceae</taxon>
        <taxon>Gonyaulacales</taxon>
        <taxon>Pyrocystaceae</taxon>
        <taxon>Alexandrium</taxon>
    </lineage>
</organism>
<keyword evidence="2" id="KW-0732">Signal</keyword>
<dbReference type="AlphaFoldDB" id="A0A7S4SWB0"/>
<feature type="signal peptide" evidence="2">
    <location>
        <begin position="1"/>
        <end position="20"/>
    </location>
</feature>
<feature type="chain" id="PRO_5031212427" evidence="2">
    <location>
        <begin position="21"/>
        <end position="461"/>
    </location>
</feature>
<gene>
    <name evidence="3" type="ORF">AMON00008_LOCUS57607</name>
</gene>
<feature type="compositionally biased region" description="Pro residues" evidence="1">
    <location>
        <begin position="219"/>
        <end position="270"/>
    </location>
</feature>
<feature type="region of interest" description="Disordered" evidence="1">
    <location>
        <begin position="208"/>
        <end position="312"/>
    </location>
</feature>
<feature type="region of interest" description="Disordered" evidence="1">
    <location>
        <begin position="431"/>
        <end position="461"/>
    </location>
</feature>
<evidence type="ECO:0000256" key="2">
    <source>
        <dbReference type="SAM" id="SignalP"/>
    </source>
</evidence>
<sequence>MSTWHIGALWLIADLAPACAWRPWDGATAGFSADLCATPGCGGSYTKSYNVQACENIGYRLVGSEVQEPAVLPWPFGQGPQPTLNECSNPGELRRDLCPNILGFVSVWQPEVDGRTFSGQGDKKLLQGFGDAFTKVSDGLPCGYCAAVRAKRVLTDGGYNYMLIMRVDVTDDISPEVDEVTAEFGAGVVRFPEADRIPYEYKIVSCETGKADDGRSSSPPAPSPSSTPLPTPLPTPMPTPQAAPTPSPTPRPAAVPTTPAPQTAPTPSPTLTPSATPTTPAPLSTPAASPTPNPTVAPVTPPQPAPTPALEGACVTEDDCSKNSQCKVNWDVYCGSLASTCPAPFCKRVPSAPQCVTEGDCSKNPRCDVSWDAYCAALASSCPAPYCRMAAPSLASRRALVIASPRRLRSAQRHVQPGLGSSFIQRGDEVRKGDGAMGAGSDGDAEPLHAAFPTNMSRREL</sequence>
<dbReference type="EMBL" id="HBNR01080624">
    <property type="protein sequence ID" value="CAE4657610.1"/>
    <property type="molecule type" value="Transcribed_RNA"/>
</dbReference>
<protein>
    <submittedName>
        <fullName evidence="3">Uncharacterized protein</fullName>
    </submittedName>
</protein>
<feature type="compositionally biased region" description="Low complexity" evidence="1">
    <location>
        <begin position="271"/>
        <end position="288"/>
    </location>
</feature>
<name>A0A7S4SWB0_9DINO</name>